<evidence type="ECO:0000313" key="6">
    <source>
        <dbReference type="Proteomes" id="UP000437068"/>
    </source>
</evidence>
<dbReference type="EMBL" id="QXFZ01002365">
    <property type="protein sequence ID" value="KAE9077857.1"/>
    <property type="molecule type" value="Genomic_DNA"/>
</dbReference>
<evidence type="ECO:0000313" key="7">
    <source>
        <dbReference type="Proteomes" id="UP000440732"/>
    </source>
</evidence>
<evidence type="ECO:0000313" key="2">
    <source>
        <dbReference type="EMBL" id="KAE9098297.1"/>
    </source>
</evidence>
<keyword evidence="5" id="KW-1185">Reference proteome</keyword>
<evidence type="ECO:0000313" key="3">
    <source>
        <dbReference type="EMBL" id="KAE9178490.1"/>
    </source>
</evidence>
<name>A0A6A3W3W2_9STRA</name>
<gene>
    <name evidence="4" type="ORF">PF001_g23312</name>
    <name evidence="3" type="ORF">PF005_g24060</name>
    <name evidence="2" type="ORF">PF006_g23384</name>
    <name evidence="1" type="ORF">PF007_g24087</name>
</gene>
<evidence type="ECO:0000313" key="1">
    <source>
        <dbReference type="EMBL" id="KAE9077857.1"/>
    </source>
</evidence>
<organism evidence="3 5">
    <name type="scientific">Phytophthora fragariae</name>
    <dbReference type="NCBI Taxonomy" id="53985"/>
    <lineage>
        <taxon>Eukaryota</taxon>
        <taxon>Sar</taxon>
        <taxon>Stramenopiles</taxon>
        <taxon>Oomycota</taxon>
        <taxon>Peronosporomycetes</taxon>
        <taxon>Peronosporales</taxon>
        <taxon>Peronosporaceae</taxon>
        <taxon>Phytophthora</taxon>
    </lineage>
</organism>
<dbReference type="Proteomes" id="UP000437068">
    <property type="component" value="Unassembled WGS sequence"/>
</dbReference>
<dbReference type="EMBL" id="QXGB01002387">
    <property type="protein sequence ID" value="KAE9178490.1"/>
    <property type="molecule type" value="Genomic_DNA"/>
</dbReference>
<comment type="caution">
    <text evidence="3">The sequence shown here is derived from an EMBL/GenBank/DDBJ whole genome shotgun (WGS) entry which is preliminary data.</text>
</comment>
<accession>A0A6A3W3W2</accession>
<evidence type="ECO:0000313" key="5">
    <source>
        <dbReference type="Proteomes" id="UP000433483"/>
    </source>
</evidence>
<dbReference type="EMBL" id="QXGA01002407">
    <property type="protein sequence ID" value="KAE9098297.1"/>
    <property type="molecule type" value="Genomic_DNA"/>
</dbReference>
<dbReference type="Proteomes" id="UP000441208">
    <property type="component" value="Unassembled WGS sequence"/>
</dbReference>
<protein>
    <submittedName>
        <fullName evidence="3">Uncharacterized protein</fullName>
    </submittedName>
</protein>
<dbReference type="AlphaFoldDB" id="A0A6A3W3W2"/>
<evidence type="ECO:0000313" key="4">
    <source>
        <dbReference type="EMBL" id="KAE9282438.1"/>
    </source>
</evidence>
<dbReference type="Proteomes" id="UP000433483">
    <property type="component" value="Unassembled WGS sequence"/>
</dbReference>
<evidence type="ECO:0000313" key="8">
    <source>
        <dbReference type="Proteomes" id="UP000441208"/>
    </source>
</evidence>
<reference evidence="5 6" key="1">
    <citation type="submission" date="2018-08" db="EMBL/GenBank/DDBJ databases">
        <title>Genomic investigation of the strawberry pathogen Phytophthora fragariae indicates pathogenicity is determined by transcriptional variation in three key races.</title>
        <authorList>
            <person name="Adams T.M."/>
            <person name="Armitage A.D."/>
            <person name="Sobczyk M.K."/>
            <person name="Bates H.J."/>
            <person name="Dunwell J.M."/>
            <person name="Nellist C.F."/>
            <person name="Harrison R.J."/>
        </authorList>
    </citation>
    <scope>NUCLEOTIDE SEQUENCE [LARGE SCALE GENOMIC DNA]</scope>
    <source>
        <strain evidence="4 6">A4</strain>
        <strain evidence="3 5">NOV-27</strain>
        <strain evidence="2 7">NOV-5</strain>
        <strain evidence="1 8">NOV-71</strain>
    </source>
</reference>
<dbReference type="EMBL" id="QXGE01002374">
    <property type="protein sequence ID" value="KAE9282438.1"/>
    <property type="molecule type" value="Genomic_DNA"/>
</dbReference>
<dbReference type="Proteomes" id="UP000440732">
    <property type="component" value="Unassembled WGS sequence"/>
</dbReference>
<proteinExistence type="predicted"/>
<sequence length="54" mass="5615">MATTTSTYTATASTATISATAMAEATTVTTPVCTTMPTRTDWASPTGCRLQLRL</sequence>